<proteinExistence type="inferred from homology"/>
<evidence type="ECO:0000256" key="6">
    <source>
        <dbReference type="ARBA" id="ARBA00022827"/>
    </source>
</evidence>
<comment type="pathway">
    <text evidence="2 9">Carotenoid biosynthesis.</text>
</comment>
<dbReference type="PANTHER" id="PTHR43734">
    <property type="entry name" value="PHYTOENE DESATURASE"/>
    <property type="match status" value="1"/>
</dbReference>
<evidence type="ECO:0000256" key="8">
    <source>
        <dbReference type="ARBA" id="ARBA00031986"/>
    </source>
</evidence>
<name>M2U4W7_9SPHN</name>
<comment type="cofactor">
    <cofactor evidence="1">
        <name>FAD</name>
        <dbReference type="ChEBI" id="CHEBI:57692"/>
    </cofactor>
</comment>
<dbReference type="InterPro" id="IPR008150">
    <property type="entry name" value="Phytoene_DH_bac_CS"/>
</dbReference>
<sequence>MAKLAVIGAGFGGLALAVRLQSAGHEVTLIEARDKPGGRAYVWEREGYTFDAGPTVVTDPACIEELFALSGRDMADYAELLPVQPFYRLFWEDGTTFDYTNDEDRLTQEIVKLNPADAAGYRRFLDYSGHVYREGYEKLGHEAFLDFRSMIAAAPALMRYEAFRSVYAMVSRYIEDERLRQAFSFHTLLVGGNPFTTSAIYALIHALEKRGGVWFPKGGTHALVRALAKLFEDLGGTILLGNAVSRLETEENRVSAVVLADGSRMRVDGAASNADVVHSYADLLKEHPRGRAAARALKRRRYSPSLFVMYFGVRKTYPDVPHHNILFGARYEELLAEIYGKGGRLPDDFSLYLHHPTATDPGLSPEGASTFYVLAPVPHRGHFKGDWDLLAKAYGDRILAALEERLLPGLRENIAVRHHFTPMDFERDLNAHQGSAFSLEPVLRQSAWFRVHNRDNEIGNLYFTGAGTHPGAGIPGVVGSAKATAKLMLADFA</sequence>
<reference evidence="11 12" key="1">
    <citation type="journal article" date="2013" name="Genome Announc.">
        <title>Draft Genome Sequence of Strain JLT2015T, Belonging to the Family Sphingomonadaceae of the Alphaproteobacteria.</title>
        <authorList>
            <person name="Tang K."/>
            <person name="Liu K."/>
            <person name="Li S."/>
            <person name="Jiao N."/>
        </authorList>
    </citation>
    <scope>NUCLEOTIDE SEQUENCE [LARGE SCALE GENOMIC DNA]</scope>
    <source>
        <strain evidence="11 12">JLT2015</strain>
    </source>
</reference>
<dbReference type="EMBL" id="AMRV01000004">
    <property type="protein sequence ID" value="EMD83077.1"/>
    <property type="molecule type" value="Genomic_DNA"/>
</dbReference>
<evidence type="ECO:0000256" key="2">
    <source>
        <dbReference type="ARBA" id="ARBA00004829"/>
    </source>
</evidence>
<evidence type="ECO:0000256" key="3">
    <source>
        <dbReference type="ARBA" id="ARBA00006046"/>
    </source>
</evidence>
<evidence type="ECO:0000313" key="12">
    <source>
        <dbReference type="Proteomes" id="UP000011717"/>
    </source>
</evidence>
<accession>M2U4W7</accession>
<dbReference type="InterPro" id="IPR002937">
    <property type="entry name" value="Amino_oxidase"/>
</dbReference>
<evidence type="ECO:0000256" key="7">
    <source>
        <dbReference type="ARBA" id="ARBA00023002"/>
    </source>
</evidence>
<evidence type="ECO:0000256" key="9">
    <source>
        <dbReference type="RuleBase" id="RU362075"/>
    </source>
</evidence>
<dbReference type="InterPro" id="IPR036188">
    <property type="entry name" value="FAD/NAD-bd_sf"/>
</dbReference>
<evidence type="ECO:0000256" key="4">
    <source>
        <dbReference type="ARBA" id="ARBA00022630"/>
    </source>
</evidence>
<dbReference type="Proteomes" id="UP000011717">
    <property type="component" value="Unassembled WGS sequence"/>
</dbReference>
<keyword evidence="4" id="KW-0285">Flavoprotein</keyword>
<dbReference type="Gene3D" id="3.50.50.60">
    <property type="entry name" value="FAD/NAD(P)-binding domain"/>
    <property type="match status" value="3"/>
</dbReference>
<dbReference type="GO" id="GO:0016627">
    <property type="term" value="F:oxidoreductase activity, acting on the CH-CH group of donors"/>
    <property type="evidence" value="ECO:0007669"/>
    <property type="project" value="UniProtKB-ARBA"/>
</dbReference>
<dbReference type="Pfam" id="PF01593">
    <property type="entry name" value="Amino_oxidase"/>
    <property type="match status" value="1"/>
</dbReference>
<dbReference type="PROSITE" id="PS00982">
    <property type="entry name" value="PHYTOENE_DH"/>
    <property type="match status" value="1"/>
</dbReference>
<dbReference type="NCBIfam" id="TIGR02734">
    <property type="entry name" value="crtI_fam"/>
    <property type="match status" value="1"/>
</dbReference>
<keyword evidence="7 9" id="KW-0560">Oxidoreductase</keyword>
<keyword evidence="5 9" id="KW-0125">Carotenoid biosynthesis</keyword>
<comment type="similarity">
    <text evidence="3 9">Belongs to the carotenoid/retinoid oxidoreductase family.</text>
</comment>
<organism evidence="11 12">
    <name type="scientific">Pacificimonas flava</name>
    <dbReference type="NCBI Taxonomy" id="1234595"/>
    <lineage>
        <taxon>Bacteria</taxon>
        <taxon>Pseudomonadati</taxon>
        <taxon>Pseudomonadota</taxon>
        <taxon>Alphaproteobacteria</taxon>
        <taxon>Sphingomonadales</taxon>
        <taxon>Sphingosinicellaceae</taxon>
        <taxon>Pacificimonas</taxon>
    </lineage>
</organism>
<dbReference type="GO" id="GO:0016117">
    <property type="term" value="P:carotenoid biosynthetic process"/>
    <property type="evidence" value="ECO:0007669"/>
    <property type="project" value="UniProtKB-KW"/>
</dbReference>
<dbReference type="PANTHER" id="PTHR43734:SF3">
    <property type="entry name" value="B-CAROTENE KETOLASE"/>
    <property type="match status" value="1"/>
</dbReference>
<keyword evidence="6" id="KW-0274">FAD</keyword>
<dbReference type="FunFam" id="3.50.50.60:FF:000378">
    <property type="entry name" value="Phytoene desaturase"/>
    <property type="match status" value="1"/>
</dbReference>
<dbReference type="InterPro" id="IPR014105">
    <property type="entry name" value="Carotenoid/retinoid_OxRdtase"/>
</dbReference>
<feature type="domain" description="Amine oxidase" evidence="10">
    <location>
        <begin position="12"/>
        <end position="488"/>
    </location>
</feature>
<evidence type="ECO:0000256" key="5">
    <source>
        <dbReference type="ARBA" id="ARBA00022746"/>
    </source>
</evidence>
<evidence type="ECO:0000313" key="11">
    <source>
        <dbReference type="EMBL" id="EMD83077.1"/>
    </source>
</evidence>
<evidence type="ECO:0000256" key="1">
    <source>
        <dbReference type="ARBA" id="ARBA00001974"/>
    </source>
</evidence>
<keyword evidence="12" id="KW-1185">Reference proteome</keyword>
<gene>
    <name evidence="11" type="ORF">C725_1675</name>
</gene>
<dbReference type="RefSeq" id="WP_008601803.1">
    <property type="nucleotide sequence ID" value="NZ_AMRV01000004.1"/>
</dbReference>
<protein>
    <recommendedName>
        <fullName evidence="8">Phytoene dehydrogenase</fullName>
    </recommendedName>
</protein>
<evidence type="ECO:0000259" key="10">
    <source>
        <dbReference type="Pfam" id="PF01593"/>
    </source>
</evidence>
<dbReference type="AlphaFoldDB" id="M2U4W7"/>
<dbReference type="SUPFAM" id="SSF51905">
    <property type="entry name" value="FAD/NAD(P)-binding domain"/>
    <property type="match status" value="1"/>
</dbReference>
<dbReference type="OrthoDB" id="9774675at2"/>
<dbReference type="PATRIC" id="fig|1234595.3.peg.1677"/>
<comment type="caution">
    <text evidence="11">The sequence shown here is derived from an EMBL/GenBank/DDBJ whole genome shotgun (WGS) entry which is preliminary data.</text>
</comment>